<comment type="subcellular location">
    <subcellularLocation>
        <location evidence="1 7">Cell membrane</location>
        <topology evidence="1 7">Multi-pass membrane protein</topology>
    </subcellularLocation>
</comment>
<evidence type="ECO:0000256" key="5">
    <source>
        <dbReference type="ARBA" id="ARBA00022989"/>
    </source>
</evidence>
<feature type="signal peptide" evidence="8">
    <location>
        <begin position="1"/>
        <end position="25"/>
    </location>
</feature>
<comment type="similarity">
    <text evidence="7">Belongs to the binding-protein-dependent transport system permease family.</text>
</comment>
<protein>
    <submittedName>
        <fullName evidence="10">Peptide/nickel transport system permease protein</fullName>
    </submittedName>
</protein>
<feature type="domain" description="ABC transmembrane type-1" evidence="9">
    <location>
        <begin position="95"/>
        <end position="295"/>
    </location>
</feature>
<evidence type="ECO:0000313" key="10">
    <source>
        <dbReference type="EMBL" id="NYJ36643.1"/>
    </source>
</evidence>
<dbReference type="Proteomes" id="UP000572051">
    <property type="component" value="Unassembled WGS sequence"/>
</dbReference>
<keyword evidence="4 7" id="KW-0812">Transmembrane</keyword>
<keyword evidence="6 7" id="KW-0472">Membrane</keyword>
<dbReference type="AlphaFoldDB" id="A0A7Z0ESV3"/>
<evidence type="ECO:0000256" key="6">
    <source>
        <dbReference type="ARBA" id="ARBA00023136"/>
    </source>
</evidence>
<keyword evidence="8" id="KW-0732">Signal</keyword>
<feature type="transmembrane region" description="Helical" evidence="7">
    <location>
        <begin position="176"/>
        <end position="192"/>
    </location>
</feature>
<sequence length="311" mass="33119">MTRLIVVRLLFGALTLWAVSLVVFAATQALPGDAAQLILGRDATPERLAVLREQLNLGEPVAVQYMQWLQGIVQGDLGTSFSNRQPVAEYLAAPVQSSMTLMGLAALVATPVALAVGATSALRRDRAFDHSSSMGTLVVASIPEFVVGILLILLLGPGGLDLFPSVYAREGGPDQWILPVLTLSLAVAPPIVRMMRATMIEVLESEYVQQARLKGMSERLVLWRHAAPNAIGPVAQVVALQLAWLAGGVVAIEYLFNFPGVGKVLMDAIANRDVPLIQAVVLLIAGIYILVNLVADVIGLAANPKVRVANR</sequence>
<keyword evidence="5 7" id="KW-1133">Transmembrane helix</keyword>
<evidence type="ECO:0000256" key="3">
    <source>
        <dbReference type="ARBA" id="ARBA00022475"/>
    </source>
</evidence>
<dbReference type="EMBL" id="JACCFS010000001">
    <property type="protein sequence ID" value="NYJ36643.1"/>
    <property type="molecule type" value="Genomic_DNA"/>
</dbReference>
<dbReference type="PANTHER" id="PTHR43163:SF6">
    <property type="entry name" value="DIPEPTIDE TRANSPORT SYSTEM PERMEASE PROTEIN DPPB-RELATED"/>
    <property type="match status" value="1"/>
</dbReference>
<feature type="chain" id="PRO_5030935620" evidence="8">
    <location>
        <begin position="26"/>
        <end position="311"/>
    </location>
</feature>
<feature type="transmembrane region" description="Helical" evidence="7">
    <location>
        <begin position="134"/>
        <end position="156"/>
    </location>
</feature>
<evidence type="ECO:0000256" key="2">
    <source>
        <dbReference type="ARBA" id="ARBA00022448"/>
    </source>
</evidence>
<evidence type="ECO:0000256" key="1">
    <source>
        <dbReference type="ARBA" id="ARBA00004651"/>
    </source>
</evidence>
<dbReference type="InterPro" id="IPR035906">
    <property type="entry name" value="MetI-like_sf"/>
</dbReference>
<evidence type="ECO:0000256" key="7">
    <source>
        <dbReference type="RuleBase" id="RU363032"/>
    </source>
</evidence>
<evidence type="ECO:0000313" key="11">
    <source>
        <dbReference type="Proteomes" id="UP000572051"/>
    </source>
</evidence>
<evidence type="ECO:0000256" key="8">
    <source>
        <dbReference type="SAM" id="SignalP"/>
    </source>
</evidence>
<evidence type="ECO:0000256" key="4">
    <source>
        <dbReference type="ARBA" id="ARBA00022692"/>
    </source>
</evidence>
<feature type="transmembrane region" description="Helical" evidence="7">
    <location>
        <begin position="234"/>
        <end position="256"/>
    </location>
</feature>
<organism evidence="10 11">
    <name type="scientific">Nocardiopsis aegyptia</name>
    <dbReference type="NCBI Taxonomy" id="220378"/>
    <lineage>
        <taxon>Bacteria</taxon>
        <taxon>Bacillati</taxon>
        <taxon>Actinomycetota</taxon>
        <taxon>Actinomycetes</taxon>
        <taxon>Streptosporangiales</taxon>
        <taxon>Nocardiopsidaceae</taxon>
        <taxon>Nocardiopsis</taxon>
    </lineage>
</organism>
<proteinExistence type="inferred from homology"/>
<feature type="transmembrane region" description="Helical" evidence="7">
    <location>
        <begin position="101"/>
        <end position="122"/>
    </location>
</feature>
<name>A0A7Z0ESV3_9ACTN</name>
<keyword evidence="11" id="KW-1185">Reference proteome</keyword>
<dbReference type="Gene3D" id="1.10.3720.10">
    <property type="entry name" value="MetI-like"/>
    <property type="match status" value="1"/>
</dbReference>
<gene>
    <name evidence="10" type="ORF">HNR10_004524</name>
</gene>
<accession>A0A7Z0ESV3</accession>
<evidence type="ECO:0000259" key="9">
    <source>
        <dbReference type="PROSITE" id="PS50928"/>
    </source>
</evidence>
<dbReference type="SUPFAM" id="SSF161098">
    <property type="entry name" value="MetI-like"/>
    <property type="match status" value="1"/>
</dbReference>
<keyword evidence="2 7" id="KW-0813">Transport</keyword>
<reference evidence="10 11" key="1">
    <citation type="submission" date="2020-07" db="EMBL/GenBank/DDBJ databases">
        <title>Sequencing the genomes of 1000 actinobacteria strains.</title>
        <authorList>
            <person name="Klenk H.-P."/>
        </authorList>
    </citation>
    <scope>NUCLEOTIDE SEQUENCE [LARGE SCALE GENOMIC DNA]</scope>
    <source>
        <strain evidence="10 11">DSM 44442</strain>
    </source>
</reference>
<dbReference type="GO" id="GO:0005886">
    <property type="term" value="C:plasma membrane"/>
    <property type="evidence" value="ECO:0007669"/>
    <property type="project" value="UniProtKB-SubCell"/>
</dbReference>
<comment type="caution">
    <text evidence="10">The sequence shown here is derived from an EMBL/GenBank/DDBJ whole genome shotgun (WGS) entry which is preliminary data.</text>
</comment>
<dbReference type="Pfam" id="PF19300">
    <property type="entry name" value="BPD_transp_1_N"/>
    <property type="match status" value="1"/>
</dbReference>
<dbReference type="PROSITE" id="PS50928">
    <property type="entry name" value="ABC_TM1"/>
    <property type="match status" value="1"/>
</dbReference>
<dbReference type="PANTHER" id="PTHR43163">
    <property type="entry name" value="DIPEPTIDE TRANSPORT SYSTEM PERMEASE PROTEIN DPPB-RELATED"/>
    <property type="match status" value="1"/>
</dbReference>
<dbReference type="CDD" id="cd06261">
    <property type="entry name" value="TM_PBP2"/>
    <property type="match status" value="1"/>
</dbReference>
<dbReference type="InterPro" id="IPR045621">
    <property type="entry name" value="BPD_transp_1_N"/>
</dbReference>
<keyword evidence="3" id="KW-1003">Cell membrane</keyword>
<feature type="transmembrane region" description="Helical" evidence="7">
    <location>
        <begin position="276"/>
        <end position="302"/>
    </location>
</feature>
<dbReference type="RefSeq" id="WP_179826679.1">
    <property type="nucleotide sequence ID" value="NZ_JACCFS010000001.1"/>
</dbReference>
<dbReference type="GO" id="GO:0055085">
    <property type="term" value="P:transmembrane transport"/>
    <property type="evidence" value="ECO:0007669"/>
    <property type="project" value="InterPro"/>
</dbReference>
<dbReference type="InterPro" id="IPR000515">
    <property type="entry name" value="MetI-like"/>
</dbReference>
<dbReference type="Pfam" id="PF00528">
    <property type="entry name" value="BPD_transp_1"/>
    <property type="match status" value="1"/>
</dbReference>